<evidence type="ECO:0000313" key="2">
    <source>
        <dbReference type="Proteomes" id="UP000829196"/>
    </source>
</evidence>
<dbReference type="Proteomes" id="UP000829196">
    <property type="component" value="Unassembled WGS sequence"/>
</dbReference>
<keyword evidence="2" id="KW-1185">Reference proteome</keyword>
<accession>A0A8T3C243</accession>
<protein>
    <submittedName>
        <fullName evidence="1">Uncharacterized protein</fullName>
    </submittedName>
</protein>
<reference evidence="1" key="1">
    <citation type="journal article" date="2022" name="Front. Genet.">
        <title>Chromosome-Scale Assembly of the Dendrobium nobile Genome Provides Insights Into the Molecular Mechanism of the Biosynthesis of the Medicinal Active Ingredient of Dendrobium.</title>
        <authorList>
            <person name="Xu Q."/>
            <person name="Niu S.-C."/>
            <person name="Li K.-L."/>
            <person name="Zheng P.-J."/>
            <person name="Zhang X.-J."/>
            <person name="Jia Y."/>
            <person name="Liu Y."/>
            <person name="Niu Y.-X."/>
            <person name="Yu L.-H."/>
            <person name="Chen D.-F."/>
            <person name="Zhang G.-Q."/>
        </authorList>
    </citation>
    <scope>NUCLEOTIDE SEQUENCE</scope>
    <source>
        <tissue evidence="1">Leaf</tissue>
    </source>
</reference>
<sequence length="61" mass="7270">MKLHLIAWKNTCLPKINSRLGFLSIQGRIQLLFLGWAKKNFFGRGWTKTIKIYKIRAKKFF</sequence>
<dbReference type="AlphaFoldDB" id="A0A8T3C243"/>
<gene>
    <name evidence="1" type="ORF">KFK09_003737</name>
</gene>
<organism evidence="1 2">
    <name type="scientific">Dendrobium nobile</name>
    <name type="common">Orchid</name>
    <dbReference type="NCBI Taxonomy" id="94219"/>
    <lineage>
        <taxon>Eukaryota</taxon>
        <taxon>Viridiplantae</taxon>
        <taxon>Streptophyta</taxon>
        <taxon>Embryophyta</taxon>
        <taxon>Tracheophyta</taxon>
        <taxon>Spermatophyta</taxon>
        <taxon>Magnoliopsida</taxon>
        <taxon>Liliopsida</taxon>
        <taxon>Asparagales</taxon>
        <taxon>Orchidaceae</taxon>
        <taxon>Epidendroideae</taxon>
        <taxon>Malaxideae</taxon>
        <taxon>Dendrobiinae</taxon>
        <taxon>Dendrobium</taxon>
    </lineage>
</organism>
<dbReference type="EMBL" id="JAGYWB010000004">
    <property type="protein sequence ID" value="KAI0524370.1"/>
    <property type="molecule type" value="Genomic_DNA"/>
</dbReference>
<name>A0A8T3C243_DENNO</name>
<proteinExistence type="predicted"/>
<comment type="caution">
    <text evidence="1">The sequence shown here is derived from an EMBL/GenBank/DDBJ whole genome shotgun (WGS) entry which is preliminary data.</text>
</comment>
<evidence type="ECO:0000313" key="1">
    <source>
        <dbReference type="EMBL" id="KAI0524370.1"/>
    </source>
</evidence>